<dbReference type="Proteomes" id="UP001254848">
    <property type="component" value="Unassembled WGS sequence"/>
</dbReference>
<dbReference type="Pfam" id="PF03992">
    <property type="entry name" value="ABM"/>
    <property type="match status" value="1"/>
</dbReference>
<keyword evidence="2" id="KW-0503">Monooxygenase</keyword>
<dbReference type="InterPro" id="IPR011008">
    <property type="entry name" value="Dimeric_a/b-barrel"/>
</dbReference>
<evidence type="ECO:0000313" key="3">
    <source>
        <dbReference type="Proteomes" id="UP001254848"/>
    </source>
</evidence>
<accession>A0ABU3NUE0</accession>
<keyword evidence="2" id="KW-0560">Oxidoreductase</keyword>
<gene>
    <name evidence="2" type="ORF">Q4T40_04150</name>
</gene>
<name>A0ABU3NUE0_9FIRM</name>
<dbReference type="Gene3D" id="3.30.70.100">
    <property type="match status" value="1"/>
</dbReference>
<protein>
    <submittedName>
        <fullName evidence="2">Antibiotic biosynthesis monooxygenase</fullName>
    </submittedName>
</protein>
<dbReference type="InterPro" id="IPR007138">
    <property type="entry name" value="ABM_dom"/>
</dbReference>
<comment type="caution">
    <text evidence="2">The sequence shown here is derived from an EMBL/GenBank/DDBJ whole genome shotgun (WGS) entry which is preliminary data.</text>
</comment>
<sequence length="52" mass="5614">MSKLTIVATVKSLPGAEKKVQRELVGLVDATRAEEGCLEYRLHTSIDDSAPS</sequence>
<feature type="domain" description="ABM" evidence="1">
    <location>
        <begin position="5"/>
        <end position="49"/>
    </location>
</feature>
<organism evidence="2 3">
    <name type="scientific">Anaeroselena agilis</name>
    <dbReference type="NCBI Taxonomy" id="3063788"/>
    <lineage>
        <taxon>Bacteria</taxon>
        <taxon>Bacillati</taxon>
        <taxon>Bacillota</taxon>
        <taxon>Negativicutes</taxon>
        <taxon>Acetonemataceae</taxon>
        <taxon>Anaeroselena</taxon>
    </lineage>
</organism>
<dbReference type="SUPFAM" id="SSF54909">
    <property type="entry name" value="Dimeric alpha+beta barrel"/>
    <property type="match status" value="1"/>
</dbReference>
<evidence type="ECO:0000259" key="1">
    <source>
        <dbReference type="Pfam" id="PF03992"/>
    </source>
</evidence>
<dbReference type="EMBL" id="JAUOZS010000001">
    <property type="protein sequence ID" value="MDT8900434.1"/>
    <property type="molecule type" value="Genomic_DNA"/>
</dbReference>
<dbReference type="GO" id="GO:0004497">
    <property type="term" value="F:monooxygenase activity"/>
    <property type="evidence" value="ECO:0007669"/>
    <property type="project" value="UniProtKB-KW"/>
</dbReference>
<evidence type="ECO:0000313" key="2">
    <source>
        <dbReference type="EMBL" id="MDT8900434.1"/>
    </source>
</evidence>
<proteinExistence type="predicted"/>
<keyword evidence="3" id="KW-1185">Reference proteome</keyword>
<reference evidence="2 3" key="1">
    <citation type="submission" date="2023-07" db="EMBL/GenBank/DDBJ databases">
        <title>The novel representative of Negativicutes class, Anaeroselena agilis gen. nov. sp. nov.</title>
        <authorList>
            <person name="Prokofeva M.I."/>
            <person name="Elcheninov A.G."/>
            <person name="Klyukina A."/>
            <person name="Kublanov I.V."/>
            <person name="Frolov E.N."/>
            <person name="Podosokorskaya O.A."/>
        </authorList>
    </citation>
    <scope>NUCLEOTIDE SEQUENCE [LARGE SCALE GENOMIC DNA]</scope>
    <source>
        <strain evidence="2 3">4137-cl</strain>
    </source>
</reference>
<dbReference type="RefSeq" id="WP_413778979.1">
    <property type="nucleotide sequence ID" value="NZ_JAUOZS010000001.1"/>
</dbReference>